<dbReference type="PANTHER" id="PTHR30561:SF1">
    <property type="entry name" value="MULTIDRUG TRANSPORTER EMRE"/>
    <property type="match status" value="1"/>
</dbReference>
<keyword evidence="5 8" id="KW-1133">Transmembrane helix</keyword>
<accession>A0ABN2ZGJ2</accession>
<dbReference type="Gene3D" id="1.10.3730.20">
    <property type="match status" value="1"/>
</dbReference>
<comment type="similarity">
    <text evidence="7">Belongs to the drug/metabolite transporter (DMT) superfamily. Small multidrug resistance (SMR) (TC 2.A.7.1) family.</text>
</comment>
<dbReference type="PANTHER" id="PTHR30561">
    <property type="entry name" value="SMR FAMILY PROTON-DEPENDENT DRUG EFFLUX TRANSPORTER SUGE"/>
    <property type="match status" value="1"/>
</dbReference>
<dbReference type="RefSeq" id="WP_344149859.1">
    <property type="nucleotide sequence ID" value="NZ_BAAAQR010000003.1"/>
</dbReference>
<keyword evidence="3" id="KW-1003">Cell membrane</keyword>
<protein>
    <submittedName>
        <fullName evidence="9">Multidrug efflux SMR transporter</fullName>
    </submittedName>
</protein>
<dbReference type="Pfam" id="PF00893">
    <property type="entry name" value="Multi_Drug_Res"/>
    <property type="match status" value="1"/>
</dbReference>
<comment type="caution">
    <text evidence="9">The sequence shown here is derived from an EMBL/GenBank/DDBJ whole genome shotgun (WGS) entry which is preliminary data.</text>
</comment>
<gene>
    <name evidence="9" type="ORF">GCM10009844_12570</name>
</gene>
<evidence type="ECO:0000256" key="5">
    <source>
        <dbReference type="ARBA" id="ARBA00022989"/>
    </source>
</evidence>
<evidence type="ECO:0000256" key="1">
    <source>
        <dbReference type="ARBA" id="ARBA00004651"/>
    </source>
</evidence>
<reference evidence="9 10" key="1">
    <citation type="journal article" date="2019" name="Int. J. Syst. Evol. Microbiol.">
        <title>The Global Catalogue of Microorganisms (GCM) 10K type strain sequencing project: providing services to taxonomists for standard genome sequencing and annotation.</title>
        <authorList>
            <consortium name="The Broad Institute Genomics Platform"/>
            <consortium name="The Broad Institute Genome Sequencing Center for Infectious Disease"/>
            <person name="Wu L."/>
            <person name="Ma J."/>
        </authorList>
    </citation>
    <scope>NUCLEOTIDE SEQUENCE [LARGE SCALE GENOMIC DNA]</scope>
    <source>
        <strain evidence="9 10">JCM 16022</strain>
    </source>
</reference>
<evidence type="ECO:0000256" key="6">
    <source>
        <dbReference type="ARBA" id="ARBA00023136"/>
    </source>
</evidence>
<evidence type="ECO:0000256" key="3">
    <source>
        <dbReference type="ARBA" id="ARBA00022475"/>
    </source>
</evidence>
<keyword evidence="10" id="KW-1185">Reference proteome</keyword>
<organism evidence="9 10">
    <name type="scientific">Nocardioides koreensis</name>
    <dbReference type="NCBI Taxonomy" id="433651"/>
    <lineage>
        <taxon>Bacteria</taxon>
        <taxon>Bacillati</taxon>
        <taxon>Actinomycetota</taxon>
        <taxon>Actinomycetes</taxon>
        <taxon>Propionibacteriales</taxon>
        <taxon>Nocardioidaceae</taxon>
        <taxon>Nocardioides</taxon>
    </lineage>
</organism>
<dbReference type="InterPro" id="IPR045324">
    <property type="entry name" value="Small_multidrug_res"/>
</dbReference>
<dbReference type="SUPFAM" id="SSF103481">
    <property type="entry name" value="Multidrug resistance efflux transporter EmrE"/>
    <property type="match status" value="1"/>
</dbReference>
<evidence type="ECO:0000256" key="8">
    <source>
        <dbReference type="SAM" id="Phobius"/>
    </source>
</evidence>
<keyword evidence="2" id="KW-0813">Transport</keyword>
<dbReference type="InterPro" id="IPR037185">
    <property type="entry name" value="EmrE-like"/>
</dbReference>
<evidence type="ECO:0000256" key="4">
    <source>
        <dbReference type="ARBA" id="ARBA00022692"/>
    </source>
</evidence>
<dbReference type="Proteomes" id="UP001501771">
    <property type="component" value="Unassembled WGS sequence"/>
</dbReference>
<evidence type="ECO:0000256" key="7">
    <source>
        <dbReference type="RuleBase" id="RU003942"/>
    </source>
</evidence>
<keyword evidence="4 7" id="KW-0812">Transmembrane</keyword>
<dbReference type="EMBL" id="BAAAQR010000003">
    <property type="protein sequence ID" value="GAA2141890.1"/>
    <property type="molecule type" value="Genomic_DNA"/>
</dbReference>
<dbReference type="InterPro" id="IPR000390">
    <property type="entry name" value="Small_drug/metabolite_transptr"/>
</dbReference>
<name>A0ABN2ZGJ2_9ACTN</name>
<proteinExistence type="inferred from homology"/>
<comment type="subcellular location">
    <subcellularLocation>
        <location evidence="1 7">Cell membrane</location>
        <topology evidence="1 7">Multi-pass membrane protein</topology>
    </subcellularLocation>
</comment>
<feature type="transmembrane region" description="Helical" evidence="8">
    <location>
        <begin position="59"/>
        <end position="80"/>
    </location>
</feature>
<evidence type="ECO:0000313" key="10">
    <source>
        <dbReference type="Proteomes" id="UP001501771"/>
    </source>
</evidence>
<feature type="transmembrane region" description="Helical" evidence="8">
    <location>
        <begin position="35"/>
        <end position="52"/>
    </location>
</feature>
<keyword evidence="6 8" id="KW-0472">Membrane</keyword>
<evidence type="ECO:0000256" key="2">
    <source>
        <dbReference type="ARBA" id="ARBA00022448"/>
    </source>
</evidence>
<evidence type="ECO:0000313" key="9">
    <source>
        <dbReference type="EMBL" id="GAA2141890.1"/>
    </source>
</evidence>
<sequence>MYGAVVLLMAAIGIEVVSTALLPRAAGFTNPMWSAVVLGGYGVSIWLLAMVVRTMPVSVAYAVWSGVGTALVAVIGYTFLGESLGWFKALSLAMIVVGVVGLNLAHA</sequence>
<feature type="transmembrane region" description="Helical" evidence="8">
    <location>
        <begin position="86"/>
        <end position="105"/>
    </location>
</feature>